<dbReference type="PANTHER" id="PTHR45738:SF25">
    <property type="entry name" value="PHOSPHOINOSITIDE PHOSPHATASE SAC3-RELATED"/>
    <property type="match status" value="1"/>
</dbReference>
<keyword evidence="3" id="KW-1185">Reference proteome</keyword>
<dbReference type="PANTHER" id="PTHR45738">
    <property type="entry name" value="POLYPHOSPHOINOSITIDE PHOSPHATASE"/>
    <property type="match status" value="1"/>
</dbReference>
<accession>A0ABU6R4C4</accession>
<organism evidence="2 3">
    <name type="scientific">Stylosanthes scabra</name>
    <dbReference type="NCBI Taxonomy" id="79078"/>
    <lineage>
        <taxon>Eukaryota</taxon>
        <taxon>Viridiplantae</taxon>
        <taxon>Streptophyta</taxon>
        <taxon>Embryophyta</taxon>
        <taxon>Tracheophyta</taxon>
        <taxon>Spermatophyta</taxon>
        <taxon>Magnoliopsida</taxon>
        <taxon>eudicotyledons</taxon>
        <taxon>Gunneridae</taxon>
        <taxon>Pentapetalae</taxon>
        <taxon>rosids</taxon>
        <taxon>fabids</taxon>
        <taxon>Fabales</taxon>
        <taxon>Fabaceae</taxon>
        <taxon>Papilionoideae</taxon>
        <taxon>50 kb inversion clade</taxon>
        <taxon>dalbergioids sensu lato</taxon>
        <taxon>Dalbergieae</taxon>
        <taxon>Pterocarpus clade</taxon>
        <taxon>Stylosanthes</taxon>
    </lineage>
</organism>
<proteinExistence type="predicted"/>
<name>A0ABU6R4C4_9FABA</name>
<dbReference type="InterPro" id="IPR043573">
    <property type="entry name" value="Fig4-like"/>
</dbReference>
<keyword evidence="1" id="KW-0378">Hydrolase</keyword>
<protein>
    <recommendedName>
        <fullName evidence="4">MAM domain-containing protein</fullName>
    </recommendedName>
</protein>
<dbReference type="EMBL" id="JASCZI010030223">
    <property type="protein sequence ID" value="MED6118923.1"/>
    <property type="molecule type" value="Genomic_DNA"/>
</dbReference>
<reference evidence="2 3" key="1">
    <citation type="journal article" date="2023" name="Plants (Basel)">
        <title>Bridging the Gap: Combining Genomics and Transcriptomics Approaches to Understand Stylosanthes scabra, an Orphan Legume from the Brazilian Caatinga.</title>
        <authorList>
            <person name="Ferreira-Neto J.R.C."/>
            <person name="da Silva M.D."/>
            <person name="Binneck E."/>
            <person name="de Melo N.F."/>
            <person name="da Silva R.H."/>
            <person name="de Melo A.L.T.M."/>
            <person name="Pandolfi V."/>
            <person name="Bustamante F.O."/>
            <person name="Brasileiro-Vidal A.C."/>
            <person name="Benko-Iseppon A.M."/>
        </authorList>
    </citation>
    <scope>NUCLEOTIDE SEQUENCE [LARGE SCALE GENOMIC DNA]</scope>
    <source>
        <tissue evidence="2">Leaves</tissue>
    </source>
</reference>
<comment type="caution">
    <text evidence="2">The sequence shown here is derived from an EMBL/GenBank/DDBJ whole genome shotgun (WGS) entry which is preliminary data.</text>
</comment>
<dbReference type="Proteomes" id="UP001341840">
    <property type="component" value="Unassembled WGS sequence"/>
</dbReference>
<sequence length="386" mass="43123">MSARLPVRHVRPTRPIRIRTVSNWIFSERRGQWKAATQSQEFLRTLQRYYNNTYADGDKQKAINIFLGHFQPQQGKPALWQLDSDQHFTVGKCSAFSEGENVRPTIRRSLSDGNIKDNTIRDLNVPNCPESTDISDKHRHSESTPDIFTCGSSICHCRLIYGGMVKDQYCDSDHICYDEHGDCSNFVDLDWLSSSGNSCEEELLERSTSISSENIVNELRTEINTSASDSGSSMKGRQCVEELNKQVKYSESFERWIPIANHGSSPPLTLLFATVPKQPPPTSTLLCVAASARCNGKDTFVGIDLSAVVAILFNCANLAVAPSVRDSPRLVKSKLERRSQDCLSILLLIRSPLVFSVPRPREAVASRWPPPPLRPGSPKPFVTVTV</sequence>
<evidence type="ECO:0008006" key="4">
    <source>
        <dbReference type="Google" id="ProtNLM"/>
    </source>
</evidence>
<evidence type="ECO:0000313" key="3">
    <source>
        <dbReference type="Proteomes" id="UP001341840"/>
    </source>
</evidence>
<evidence type="ECO:0000313" key="2">
    <source>
        <dbReference type="EMBL" id="MED6118923.1"/>
    </source>
</evidence>
<evidence type="ECO:0000256" key="1">
    <source>
        <dbReference type="ARBA" id="ARBA00022801"/>
    </source>
</evidence>
<gene>
    <name evidence="2" type="ORF">PIB30_007083</name>
</gene>